<sequence>MPPKTADLKTLIGKRDKAIQTIKKLFEEFEEVFSVEPQLERLEENGGSEENQLLSANQKVGESLKENYLKVAKAYAAYQKKLSRPSPPRVNSDSLEAMTSAITKMPEAMQGSKPSASGLEKLPVPTWDGSRRSYSTWKKEFNHWMNKCS</sequence>
<proteinExistence type="predicted"/>
<reference evidence="1" key="1">
    <citation type="submission" date="2020-04" db="EMBL/GenBank/DDBJ databases">
        <authorList>
            <person name="Alioto T."/>
            <person name="Alioto T."/>
            <person name="Gomez Garrido J."/>
        </authorList>
    </citation>
    <scope>NUCLEOTIDE SEQUENCE</scope>
    <source>
        <strain evidence="1">A484AB</strain>
    </source>
</reference>
<comment type="caution">
    <text evidence="1">The sequence shown here is derived from an EMBL/GenBank/DDBJ whole genome shotgun (WGS) entry which is preliminary data.</text>
</comment>
<evidence type="ECO:0000313" key="1">
    <source>
        <dbReference type="EMBL" id="CAB4029081.1"/>
    </source>
</evidence>
<organism evidence="1 2">
    <name type="scientific">Paramuricea clavata</name>
    <name type="common">Red gorgonian</name>
    <name type="synonym">Violescent sea-whip</name>
    <dbReference type="NCBI Taxonomy" id="317549"/>
    <lineage>
        <taxon>Eukaryota</taxon>
        <taxon>Metazoa</taxon>
        <taxon>Cnidaria</taxon>
        <taxon>Anthozoa</taxon>
        <taxon>Octocorallia</taxon>
        <taxon>Malacalcyonacea</taxon>
        <taxon>Plexauridae</taxon>
        <taxon>Paramuricea</taxon>
    </lineage>
</organism>
<evidence type="ECO:0000313" key="2">
    <source>
        <dbReference type="Proteomes" id="UP001152795"/>
    </source>
</evidence>
<gene>
    <name evidence="1" type="ORF">PACLA_8A017923</name>
</gene>
<dbReference type="OrthoDB" id="5980149at2759"/>
<dbReference type="EMBL" id="CACRXK020015929">
    <property type="protein sequence ID" value="CAB4029081.1"/>
    <property type="molecule type" value="Genomic_DNA"/>
</dbReference>
<dbReference type="Proteomes" id="UP001152795">
    <property type="component" value="Unassembled WGS sequence"/>
</dbReference>
<name>A0A7D9L998_PARCT</name>
<keyword evidence="2" id="KW-1185">Reference proteome</keyword>
<dbReference type="AlphaFoldDB" id="A0A7D9L998"/>
<accession>A0A7D9L998</accession>
<protein>
    <submittedName>
        <fullName evidence="1">Uncharacterized protein</fullName>
    </submittedName>
</protein>